<keyword evidence="7 12" id="KW-0997">Cell inner membrane</keyword>
<keyword evidence="5 12" id="KW-0813">Transport</keyword>
<evidence type="ECO:0000313" key="15">
    <source>
        <dbReference type="Proteomes" id="UP000324065"/>
    </source>
</evidence>
<comment type="similarity">
    <text evidence="3 12">Belongs to the CcmD/CycX/HelD family.</text>
</comment>
<evidence type="ECO:0000256" key="1">
    <source>
        <dbReference type="ARBA" id="ARBA00002442"/>
    </source>
</evidence>
<reference evidence="14 15" key="1">
    <citation type="submission" date="2019-09" db="EMBL/GenBank/DDBJ databases">
        <title>Genome sequence of Roseospira marina, one of the more divergent members of the non-sulfur purple photosynthetic bacterial family, the Rhodospirillaceae.</title>
        <authorList>
            <person name="Meyer T."/>
            <person name="Kyndt J."/>
        </authorList>
    </citation>
    <scope>NUCLEOTIDE SEQUENCE [LARGE SCALE GENOMIC DNA]</scope>
    <source>
        <strain evidence="14 15">DSM 15113</strain>
    </source>
</reference>
<evidence type="ECO:0000256" key="3">
    <source>
        <dbReference type="ARBA" id="ARBA00008741"/>
    </source>
</evidence>
<evidence type="ECO:0000313" key="14">
    <source>
        <dbReference type="EMBL" id="KAA5605098.1"/>
    </source>
</evidence>
<keyword evidence="15" id="KW-1185">Reference proteome</keyword>
<evidence type="ECO:0000256" key="4">
    <source>
        <dbReference type="ARBA" id="ARBA00016461"/>
    </source>
</evidence>
<comment type="function">
    <text evidence="1 12">Required for the export of heme to the periplasm for the biogenesis of c-type cytochromes.</text>
</comment>
<sequence>MDSLIAFFEMGGYALFVWSSYGVAAVVMVALFVHVRVSLRREERALAQLQAAGGGRRRRAGPVGAGGATVAGDAESRSGAGIAPAEATRPEDGGRV</sequence>
<evidence type="ECO:0000256" key="12">
    <source>
        <dbReference type="RuleBase" id="RU363101"/>
    </source>
</evidence>
<feature type="transmembrane region" description="Helical" evidence="12">
    <location>
        <begin position="12"/>
        <end position="35"/>
    </location>
</feature>
<evidence type="ECO:0000256" key="5">
    <source>
        <dbReference type="ARBA" id="ARBA00022448"/>
    </source>
</evidence>
<evidence type="ECO:0000256" key="8">
    <source>
        <dbReference type="ARBA" id="ARBA00022692"/>
    </source>
</evidence>
<evidence type="ECO:0000256" key="11">
    <source>
        <dbReference type="ARBA" id="ARBA00023136"/>
    </source>
</evidence>
<feature type="region of interest" description="Disordered" evidence="13">
    <location>
        <begin position="50"/>
        <end position="96"/>
    </location>
</feature>
<dbReference type="OrthoDB" id="9815607at2"/>
<evidence type="ECO:0000256" key="10">
    <source>
        <dbReference type="ARBA" id="ARBA00022989"/>
    </source>
</evidence>
<dbReference type="GO" id="GO:0005886">
    <property type="term" value="C:plasma membrane"/>
    <property type="evidence" value="ECO:0007669"/>
    <property type="project" value="UniProtKB-SubCell"/>
</dbReference>
<dbReference type="Pfam" id="PF04995">
    <property type="entry name" value="CcmD"/>
    <property type="match status" value="1"/>
</dbReference>
<dbReference type="InterPro" id="IPR007078">
    <property type="entry name" value="Haem_export_protD_CcmD"/>
</dbReference>
<dbReference type="EMBL" id="VWPJ01000011">
    <property type="protein sequence ID" value="KAA5605098.1"/>
    <property type="molecule type" value="Genomic_DNA"/>
</dbReference>
<proteinExistence type="inferred from homology"/>
<dbReference type="NCBIfam" id="TIGR03141">
    <property type="entry name" value="cytochro_ccmD"/>
    <property type="match status" value="1"/>
</dbReference>
<evidence type="ECO:0000256" key="13">
    <source>
        <dbReference type="SAM" id="MobiDB-lite"/>
    </source>
</evidence>
<dbReference type="Proteomes" id="UP000324065">
    <property type="component" value="Unassembled WGS sequence"/>
</dbReference>
<keyword evidence="9 12" id="KW-0201">Cytochrome c-type biogenesis</keyword>
<keyword evidence="10 12" id="KW-1133">Transmembrane helix</keyword>
<keyword evidence="6 12" id="KW-1003">Cell membrane</keyword>
<evidence type="ECO:0000256" key="6">
    <source>
        <dbReference type="ARBA" id="ARBA00022475"/>
    </source>
</evidence>
<dbReference type="AlphaFoldDB" id="A0A5M6IBV6"/>
<dbReference type="GO" id="GO:0017004">
    <property type="term" value="P:cytochrome complex assembly"/>
    <property type="evidence" value="ECO:0007669"/>
    <property type="project" value="UniProtKB-KW"/>
</dbReference>
<name>A0A5M6IBV6_9PROT</name>
<comment type="subcellular location">
    <subcellularLocation>
        <location evidence="2 12">Cell inner membrane</location>
        <topology evidence="2 12">Single-pass membrane protein</topology>
    </subcellularLocation>
</comment>
<dbReference type="GO" id="GO:0015886">
    <property type="term" value="P:heme transport"/>
    <property type="evidence" value="ECO:0007669"/>
    <property type="project" value="InterPro"/>
</dbReference>
<comment type="caution">
    <text evidence="14">The sequence shown here is derived from an EMBL/GenBank/DDBJ whole genome shotgun (WGS) entry which is preliminary data.</text>
</comment>
<gene>
    <name evidence="14" type="primary">ccmD</name>
    <name evidence="14" type="ORF">F1188_12505</name>
</gene>
<evidence type="ECO:0000256" key="9">
    <source>
        <dbReference type="ARBA" id="ARBA00022748"/>
    </source>
</evidence>
<keyword evidence="8 12" id="KW-0812">Transmembrane</keyword>
<protein>
    <recommendedName>
        <fullName evidence="4 12">Heme exporter protein D</fullName>
    </recommendedName>
</protein>
<evidence type="ECO:0000256" key="7">
    <source>
        <dbReference type="ARBA" id="ARBA00022519"/>
    </source>
</evidence>
<evidence type="ECO:0000256" key="2">
    <source>
        <dbReference type="ARBA" id="ARBA00004377"/>
    </source>
</evidence>
<organism evidence="14 15">
    <name type="scientific">Roseospira marina</name>
    <dbReference type="NCBI Taxonomy" id="140057"/>
    <lineage>
        <taxon>Bacteria</taxon>
        <taxon>Pseudomonadati</taxon>
        <taxon>Pseudomonadota</taxon>
        <taxon>Alphaproteobacteria</taxon>
        <taxon>Rhodospirillales</taxon>
        <taxon>Rhodospirillaceae</taxon>
        <taxon>Roseospira</taxon>
    </lineage>
</organism>
<accession>A0A5M6IBV6</accession>
<dbReference type="RefSeq" id="WP_150062768.1">
    <property type="nucleotide sequence ID" value="NZ_JACHII010000009.1"/>
</dbReference>
<keyword evidence="11 12" id="KW-0472">Membrane</keyword>